<organism evidence="1">
    <name type="scientific">Panicum hallii</name>
    <dbReference type="NCBI Taxonomy" id="206008"/>
    <lineage>
        <taxon>Eukaryota</taxon>
        <taxon>Viridiplantae</taxon>
        <taxon>Streptophyta</taxon>
        <taxon>Embryophyta</taxon>
        <taxon>Tracheophyta</taxon>
        <taxon>Spermatophyta</taxon>
        <taxon>Magnoliopsida</taxon>
        <taxon>Liliopsida</taxon>
        <taxon>Poales</taxon>
        <taxon>Poaceae</taxon>
        <taxon>PACMAD clade</taxon>
        <taxon>Panicoideae</taxon>
        <taxon>Panicodae</taxon>
        <taxon>Paniceae</taxon>
        <taxon>Panicinae</taxon>
        <taxon>Panicum</taxon>
        <taxon>Panicum sect. Panicum</taxon>
    </lineage>
</organism>
<sequence>MSLCLETVEFIKSSLKLKAFETREEIKKYLLDTSNIVICTPLSCSTILSLQNKKNGHVVDLVVADDASRISSDLLTKICSFGIKNIVLACHMMPQLQSVYTELSSMNTKMHRLTQQYQLKRTNFIADTNVQKSSTPFIWVGIPEHLLAPMRNQGNTEKCALHACLAATETHYRLEAAIDEPPRKFTIKFCVEDMERQYKALTGNELGSETSDGQMGISRVENALKALKKTGVLGKGKCSKEMVPVAFRIYHHSKNTLARIWTKSVGFWRREELWLDPSIYQETTSPWTQGKHTSTILKNQS</sequence>
<dbReference type="AlphaFoldDB" id="A0A2T8KGQ2"/>
<dbReference type="Gramene" id="PVH61361">
    <property type="protein sequence ID" value="PVH61361"/>
    <property type="gene ID" value="PAHAL_3G017200"/>
</dbReference>
<gene>
    <name evidence="1" type="ORF">PAHAL_3G017200</name>
</gene>
<reference evidence="1" key="1">
    <citation type="submission" date="2018-04" db="EMBL/GenBank/DDBJ databases">
        <title>WGS assembly of Panicum hallii.</title>
        <authorList>
            <person name="Lovell J."/>
            <person name="Jenkins J."/>
            <person name="Lowry D."/>
            <person name="Mamidi S."/>
            <person name="Sreedasyam A."/>
            <person name="Weng X."/>
            <person name="Barry K."/>
            <person name="Bonette J."/>
            <person name="Campitelli B."/>
            <person name="Daum C."/>
            <person name="Gordon S."/>
            <person name="Gould B."/>
            <person name="Lipzen A."/>
            <person name="Macqueen A."/>
            <person name="Palacio-Mejia J."/>
            <person name="Plott C."/>
            <person name="Shakirov E."/>
            <person name="Shu S."/>
            <person name="Yoshinaga Y."/>
            <person name="Zane M."/>
            <person name="Rokhsar D."/>
            <person name="Grimwood J."/>
            <person name="Schmutz J."/>
            <person name="Juenger T."/>
        </authorList>
    </citation>
    <scope>NUCLEOTIDE SEQUENCE [LARGE SCALE GENOMIC DNA]</scope>
    <source>
        <strain evidence="1">FIL2</strain>
    </source>
</reference>
<evidence type="ECO:0000313" key="1">
    <source>
        <dbReference type="EMBL" id="PVH61360.1"/>
    </source>
</evidence>
<dbReference type="Proteomes" id="UP000243499">
    <property type="component" value="Chromosome 3"/>
</dbReference>
<name>A0A2T8KGQ2_9POAL</name>
<protein>
    <submittedName>
        <fullName evidence="1">Uncharacterized protein</fullName>
    </submittedName>
</protein>
<dbReference type="EMBL" id="CM008048">
    <property type="protein sequence ID" value="PVH61360.1"/>
    <property type="molecule type" value="Genomic_DNA"/>
</dbReference>
<proteinExistence type="predicted"/>
<dbReference type="EMBL" id="CM008048">
    <property type="protein sequence ID" value="PVH61361.1"/>
    <property type="molecule type" value="Genomic_DNA"/>
</dbReference>
<dbReference type="Gramene" id="PVH61360">
    <property type="protein sequence ID" value="PVH61360"/>
    <property type="gene ID" value="PAHAL_3G017200"/>
</dbReference>
<accession>A0A2T8KGQ2</accession>